<evidence type="ECO:0000256" key="4">
    <source>
        <dbReference type="ARBA" id="ARBA00023002"/>
    </source>
</evidence>
<evidence type="ECO:0000313" key="8">
    <source>
        <dbReference type="Proteomes" id="UP000053617"/>
    </source>
</evidence>
<dbReference type="CDD" id="cd11041">
    <property type="entry name" value="CYP503A1-like"/>
    <property type="match status" value="1"/>
</dbReference>
<gene>
    <name evidence="7" type="ORF">Z518_08909</name>
</gene>
<evidence type="ECO:0000256" key="5">
    <source>
        <dbReference type="ARBA" id="ARBA00023004"/>
    </source>
</evidence>
<dbReference type="AlphaFoldDB" id="A0A0D2I5W1"/>
<dbReference type="SUPFAM" id="SSF48264">
    <property type="entry name" value="Cytochrome P450"/>
    <property type="match status" value="1"/>
</dbReference>
<name>A0A0D2I5W1_9EURO</name>
<evidence type="ECO:0008006" key="9">
    <source>
        <dbReference type="Google" id="ProtNLM"/>
    </source>
</evidence>
<evidence type="ECO:0000256" key="6">
    <source>
        <dbReference type="ARBA" id="ARBA00023033"/>
    </source>
</evidence>
<evidence type="ECO:0000313" key="7">
    <source>
        <dbReference type="EMBL" id="KIX01184.1"/>
    </source>
</evidence>
<comment type="similarity">
    <text evidence="2">Belongs to the cytochrome P450 family.</text>
</comment>
<dbReference type="Gene3D" id="1.10.630.10">
    <property type="entry name" value="Cytochrome P450"/>
    <property type="match status" value="1"/>
</dbReference>
<dbReference type="VEuPathDB" id="FungiDB:Z518_08909"/>
<dbReference type="Proteomes" id="UP000053617">
    <property type="component" value="Unassembled WGS sequence"/>
</dbReference>
<organism evidence="7 8">
    <name type="scientific">Rhinocladiella mackenziei CBS 650.93</name>
    <dbReference type="NCBI Taxonomy" id="1442369"/>
    <lineage>
        <taxon>Eukaryota</taxon>
        <taxon>Fungi</taxon>
        <taxon>Dikarya</taxon>
        <taxon>Ascomycota</taxon>
        <taxon>Pezizomycotina</taxon>
        <taxon>Eurotiomycetes</taxon>
        <taxon>Chaetothyriomycetidae</taxon>
        <taxon>Chaetothyriales</taxon>
        <taxon>Herpotrichiellaceae</taxon>
        <taxon>Rhinocladiella</taxon>
    </lineage>
</organism>
<dbReference type="GeneID" id="25296980"/>
<keyword evidence="5" id="KW-0408">Iron</keyword>
<accession>A0A0D2I5W1</accession>
<evidence type="ECO:0000256" key="3">
    <source>
        <dbReference type="ARBA" id="ARBA00022723"/>
    </source>
</evidence>
<dbReference type="InterPro" id="IPR036396">
    <property type="entry name" value="Cyt_P450_sf"/>
</dbReference>
<dbReference type="STRING" id="1442369.A0A0D2I5W1"/>
<dbReference type="PANTHER" id="PTHR46206">
    <property type="entry name" value="CYTOCHROME P450"/>
    <property type="match status" value="1"/>
</dbReference>
<dbReference type="GO" id="GO:0016705">
    <property type="term" value="F:oxidoreductase activity, acting on paired donors, with incorporation or reduction of molecular oxygen"/>
    <property type="evidence" value="ECO:0007669"/>
    <property type="project" value="InterPro"/>
</dbReference>
<dbReference type="PANTHER" id="PTHR46206:SF6">
    <property type="entry name" value="CYTOCHROME P450 MONOOXYGENASE AN1598-RELATED"/>
    <property type="match status" value="1"/>
</dbReference>
<evidence type="ECO:0000256" key="1">
    <source>
        <dbReference type="ARBA" id="ARBA00001971"/>
    </source>
</evidence>
<reference evidence="7 8" key="1">
    <citation type="submission" date="2015-01" db="EMBL/GenBank/DDBJ databases">
        <title>The Genome Sequence of Rhinocladiella mackenzie CBS 650.93.</title>
        <authorList>
            <consortium name="The Broad Institute Genomics Platform"/>
            <person name="Cuomo C."/>
            <person name="de Hoog S."/>
            <person name="Gorbushina A."/>
            <person name="Stielow B."/>
            <person name="Teixiera M."/>
            <person name="Abouelleil A."/>
            <person name="Chapman S.B."/>
            <person name="Priest M."/>
            <person name="Young S.K."/>
            <person name="Wortman J."/>
            <person name="Nusbaum C."/>
            <person name="Birren B."/>
        </authorList>
    </citation>
    <scope>NUCLEOTIDE SEQUENCE [LARGE SCALE GENOMIC DNA]</scope>
    <source>
        <strain evidence="7 8">CBS 650.93</strain>
    </source>
</reference>
<dbReference type="RefSeq" id="XP_013268320.1">
    <property type="nucleotide sequence ID" value="XM_013412866.1"/>
</dbReference>
<keyword evidence="4" id="KW-0560">Oxidoreductase</keyword>
<protein>
    <recommendedName>
        <fullName evidence="9">Cytochrome P450</fullName>
    </recommendedName>
</protein>
<proteinExistence type="inferred from homology"/>
<dbReference type="GO" id="GO:0005506">
    <property type="term" value="F:iron ion binding"/>
    <property type="evidence" value="ECO:0007669"/>
    <property type="project" value="InterPro"/>
</dbReference>
<keyword evidence="3" id="KW-0479">Metal-binding</keyword>
<sequence>MPQTAYQMPPSSGHQTYRGKLGQLRMQRLSSRMYAKIGQNWLMRTPEVFQFVFYPRYIEEVRSAKEVDLYNLPANNDLMQTGHTLHKDLEWDQYHFNVVSKQLTQSLGPGLPAIVDECFGAFHDLIGEPKGMFSDIMSFSIVPRTANRLLFGVDLAKNRDFLKLAIDCSDTFFAGANMIRHYAEWTKRLALDTSTLCYELALRRWRRQRETRHMNRQNPVILYGGFSTERLMLRLIHILTAAVHTSSVTYLNALYDLAMHPDIHDELREEIKNVFASQNGEWRKQGLTKMMKLDSFIKESARFHPFQAGTMDRVAMKDYTLSDGTLVPKGTYMLTPSSAANFDTEVRDPNALDFDPWRFQKRRLEKGQETAFHGSNYATIHLLRV</sequence>
<comment type="cofactor">
    <cofactor evidence="1">
        <name>heme</name>
        <dbReference type="ChEBI" id="CHEBI:30413"/>
    </cofactor>
</comment>
<dbReference type="GO" id="GO:0020037">
    <property type="term" value="F:heme binding"/>
    <property type="evidence" value="ECO:0007669"/>
    <property type="project" value="InterPro"/>
</dbReference>
<dbReference type="Pfam" id="PF00067">
    <property type="entry name" value="p450"/>
    <property type="match status" value="1"/>
</dbReference>
<dbReference type="HOGENOM" id="CLU_022195_0_2_1"/>
<dbReference type="EMBL" id="KN847481">
    <property type="protein sequence ID" value="KIX01184.1"/>
    <property type="molecule type" value="Genomic_DNA"/>
</dbReference>
<evidence type="ECO:0000256" key="2">
    <source>
        <dbReference type="ARBA" id="ARBA00010617"/>
    </source>
</evidence>
<keyword evidence="8" id="KW-1185">Reference proteome</keyword>
<dbReference type="OrthoDB" id="1844152at2759"/>
<dbReference type="InterPro" id="IPR001128">
    <property type="entry name" value="Cyt_P450"/>
</dbReference>
<keyword evidence="6" id="KW-0503">Monooxygenase</keyword>
<dbReference type="GO" id="GO:0004497">
    <property type="term" value="F:monooxygenase activity"/>
    <property type="evidence" value="ECO:0007669"/>
    <property type="project" value="UniProtKB-KW"/>
</dbReference>